<dbReference type="EMBL" id="JAGJCF010000007">
    <property type="protein sequence ID" value="MBP0616336.1"/>
    <property type="molecule type" value="Genomic_DNA"/>
</dbReference>
<proteinExistence type="predicted"/>
<comment type="caution">
    <text evidence="2">The sequence shown here is derived from an EMBL/GenBank/DDBJ whole genome shotgun (WGS) entry which is preliminary data.</text>
</comment>
<dbReference type="Pfam" id="PF11684">
    <property type="entry name" value="DUF3280"/>
    <property type="match status" value="1"/>
</dbReference>
<dbReference type="RefSeq" id="WP_209594828.1">
    <property type="nucleotide sequence ID" value="NZ_JAGJCF010000007.1"/>
</dbReference>
<dbReference type="InterPro" id="IPR021698">
    <property type="entry name" value="DUF3280"/>
</dbReference>
<feature type="signal peptide" evidence="1">
    <location>
        <begin position="1"/>
        <end position="25"/>
    </location>
</feature>
<feature type="chain" id="PRO_5045953693" evidence="1">
    <location>
        <begin position="26"/>
        <end position="195"/>
    </location>
</feature>
<keyword evidence="3" id="KW-1185">Reference proteome</keyword>
<keyword evidence="1" id="KW-0732">Signal</keyword>
<sequence>MMSGKAGLSVIGAFAAFAGLGPALAGQGDGIGARGAAKAVAVAKFDYKDTSGEIRDQSAEHEARLSAFRAGIEAGLTAGDEALSVVSLDCVDRSACSLGTLRPQRLLALAKDAGANYLVFGEIHKMSTLVGFGRIDVLDVARDQLVFERTISFRGDSDEAFRRAAEFVVRDILRSLNETGAIAQSAGPGREPARP</sequence>
<dbReference type="Proteomes" id="UP000678276">
    <property type="component" value="Unassembled WGS sequence"/>
</dbReference>
<organism evidence="2 3">
    <name type="scientific">Jiella mangrovi</name>
    <dbReference type="NCBI Taxonomy" id="2821407"/>
    <lineage>
        <taxon>Bacteria</taxon>
        <taxon>Pseudomonadati</taxon>
        <taxon>Pseudomonadota</taxon>
        <taxon>Alphaproteobacteria</taxon>
        <taxon>Hyphomicrobiales</taxon>
        <taxon>Aurantimonadaceae</taxon>
        <taxon>Jiella</taxon>
    </lineage>
</organism>
<reference evidence="2 3" key="1">
    <citation type="submission" date="2021-04" db="EMBL/GenBank/DDBJ databases">
        <title>Whole genome sequence of Jiella sp. KSK16Y-1.</title>
        <authorList>
            <person name="Tuo L."/>
        </authorList>
    </citation>
    <scope>NUCLEOTIDE SEQUENCE [LARGE SCALE GENOMIC DNA]</scope>
    <source>
        <strain evidence="2 3">KSK16Y-1</strain>
    </source>
</reference>
<evidence type="ECO:0000313" key="3">
    <source>
        <dbReference type="Proteomes" id="UP000678276"/>
    </source>
</evidence>
<accession>A0ABS4BI22</accession>
<name>A0ABS4BI22_9HYPH</name>
<gene>
    <name evidence="2" type="ORF">J6595_12155</name>
</gene>
<protein>
    <submittedName>
        <fullName evidence="2">DUF2380 domain-containing protein</fullName>
    </submittedName>
</protein>
<evidence type="ECO:0000313" key="2">
    <source>
        <dbReference type="EMBL" id="MBP0616336.1"/>
    </source>
</evidence>
<evidence type="ECO:0000256" key="1">
    <source>
        <dbReference type="SAM" id="SignalP"/>
    </source>
</evidence>